<dbReference type="InterPro" id="IPR002716">
    <property type="entry name" value="PIN_dom"/>
</dbReference>
<evidence type="ECO:0000256" key="6">
    <source>
        <dbReference type="SAM" id="Phobius"/>
    </source>
</evidence>
<keyword evidence="4" id="KW-0378">Hydrolase</keyword>
<dbReference type="GO" id="GO:0016787">
    <property type="term" value="F:hydrolase activity"/>
    <property type="evidence" value="ECO:0007669"/>
    <property type="project" value="UniProtKB-KW"/>
</dbReference>
<organism evidence="8">
    <name type="scientific">uncultured Phycisphaerae bacterium</name>
    <dbReference type="NCBI Taxonomy" id="904963"/>
    <lineage>
        <taxon>Bacteria</taxon>
        <taxon>Pseudomonadati</taxon>
        <taxon>Planctomycetota</taxon>
        <taxon>Phycisphaerae</taxon>
        <taxon>environmental samples</taxon>
    </lineage>
</organism>
<dbReference type="GO" id="GO:0016740">
    <property type="term" value="F:transferase activity"/>
    <property type="evidence" value="ECO:0007669"/>
    <property type="project" value="UniProtKB-KW"/>
</dbReference>
<keyword evidence="3" id="KW-0540">Nuclease</keyword>
<keyword evidence="6" id="KW-0812">Transmembrane</keyword>
<reference evidence="8" key="1">
    <citation type="submission" date="2020-02" db="EMBL/GenBank/DDBJ databases">
        <authorList>
            <person name="Meier V. D."/>
        </authorList>
    </citation>
    <scope>NUCLEOTIDE SEQUENCE</scope>
    <source>
        <strain evidence="8">AVDCRST_MAG64</strain>
    </source>
</reference>
<dbReference type="SMART" id="SM00670">
    <property type="entry name" value="PINc"/>
    <property type="match status" value="1"/>
</dbReference>
<evidence type="ECO:0000256" key="5">
    <source>
        <dbReference type="ARBA" id="ARBA00022842"/>
    </source>
</evidence>
<dbReference type="Pfam" id="PF13638">
    <property type="entry name" value="PIN_4"/>
    <property type="match status" value="1"/>
</dbReference>
<keyword evidence="5" id="KW-0460">Magnesium</keyword>
<feature type="transmembrane region" description="Helical" evidence="6">
    <location>
        <begin position="99"/>
        <end position="119"/>
    </location>
</feature>
<dbReference type="EMBL" id="CADCUQ010000832">
    <property type="protein sequence ID" value="CAA9432764.1"/>
    <property type="molecule type" value="Genomic_DNA"/>
</dbReference>
<evidence type="ECO:0000256" key="1">
    <source>
        <dbReference type="ARBA" id="ARBA00001946"/>
    </source>
</evidence>
<keyword evidence="6" id="KW-0472">Membrane</keyword>
<sequence length="361" mass="39262">MVLHVVRGLFILLLAAVGWFYLQLTWLAMAIALSIGVLFVCLDIVSPRRKLAVFSGVLFGLVVGILIAYGLSFAVALVVDQAFTLPEQYPGDPMKMKTIEFAKMVVAVVTCYLTVSFTLQTKDDFRFIIPYVEFTKSAKGARPFLLDTSALIDGRIADVVDTGVIDTQLVVPRFVLQELQDVADSGDKLKRNRGRRGLDVLAKLRNAGKQDVVMYEPHDRGQPGAADLTTDEKLIDLATELNARVLTTDYNLNKVAQLRGVEVINLNDLAKALKPTVLPGERMTVRLVKPGESGAQGVGYLDDGTMVVVEQGRNRLNEEVEFTVTSALQTSAGRMIFGRLADPASAAAGPRKAAPEPEPAT</sequence>
<dbReference type="CDD" id="cd09877">
    <property type="entry name" value="PIN_YacL-like"/>
    <property type="match status" value="1"/>
</dbReference>
<feature type="transmembrane region" description="Helical" evidence="6">
    <location>
        <begin position="5"/>
        <end position="22"/>
    </location>
</feature>
<keyword evidence="2" id="KW-0808">Transferase</keyword>
<dbReference type="GO" id="GO:0004518">
    <property type="term" value="F:nuclease activity"/>
    <property type="evidence" value="ECO:0007669"/>
    <property type="project" value="UniProtKB-KW"/>
</dbReference>
<accession>A0A6J4QAW2</accession>
<dbReference type="PANTHER" id="PTHR11603">
    <property type="entry name" value="AAA FAMILY ATPASE"/>
    <property type="match status" value="1"/>
</dbReference>
<evidence type="ECO:0000259" key="7">
    <source>
        <dbReference type="PROSITE" id="PS50926"/>
    </source>
</evidence>
<evidence type="ECO:0000256" key="4">
    <source>
        <dbReference type="ARBA" id="ARBA00022801"/>
    </source>
</evidence>
<dbReference type="Gene3D" id="3.40.50.1010">
    <property type="entry name" value="5'-nuclease"/>
    <property type="match status" value="1"/>
</dbReference>
<dbReference type="InterPro" id="IPR029060">
    <property type="entry name" value="PIN-like_dom_sf"/>
</dbReference>
<feature type="transmembrane region" description="Helical" evidence="6">
    <location>
        <begin position="57"/>
        <end position="79"/>
    </location>
</feature>
<keyword evidence="6" id="KW-1133">Transmembrane helix</keyword>
<evidence type="ECO:0000256" key="3">
    <source>
        <dbReference type="ARBA" id="ARBA00022722"/>
    </source>
</evidence>
<dbReference type="PROSITE" id="PS50926">
    <property type="entry name" value="TRAM"/>
    <property type="match status" value="1"/>
</dbReference>
<evidence type="ECO:0000313" key="8">
    <source>
        <dbReference type="EMBL" id="CAA9432764.1"/>
    </source>
</evidence>
<dbReference type="AlphaFoldDB" id="A0A6J4QAW2"/>
<proteinExistence type="predicted"/>
<evidence type="ECO:0000256" key="2">
    <source>
        <dbReference type="ARBA" id="ARBA00022679"/>
    </source>
</evidence>
<dbReference type="InterPro" id="IPR052041">
    <property type="entry name" value="Nucleic_acid_metab_PIN/TRAM"/>
</dbReference>
<gene>
    <name evidence="8" type="ORF">AVDCRST_MAG64-3642</name>
</gene>
<name>A0A6J4QAW2_9BACT</name>
<dbReference type="SUPFAM" id="SSF88723">
    <property type="entry name" value="PIN domain-like"/>
    <property type="match status" value="1"/>
</dbReference>
<dbReference type="InterPro" id="IPR002792">
    <property type="entry name" value="TRAM_dom"/>
</dbReference>
<feature type="transmembrane region" description="Helical" evidence="6">
    <location>
        <begin position="28"/>
        <end position="45"/>
    </location>
</feature>
<protein>
    <submittedName>
        <fullName evidence="8">Membrane-associated protein containing RNA-binding TRAM domain and ribonuclease PIN-domain, YacL B.subtilis ortholog</fullName>
    </submittedName>
</protein>
<comment type="cofactor">
    <cofactor evidence="1">
        <name>Mg(2+)</name>
        <dbReference type="ChEBI" id="CHEBI:18420"/>
    </cofactor>
</comment>
<dbReference type="PANTHER" id="PTHR11603:SF147">
    <property type="entry name" value="MEMBRANE PROTEIN"/>
    <property type="match status" value="1"/>
</dbReference>
<feature type="domain" description="TRAM" evidence="7">
    <location>
        <begin position="276"/>
        <end position="342"/>
    </location>
</feature>